<evidence type="ECO:0000256" key="1">
    <source>
        <dbReference type="SAM" id="MobiDB-lite"/>
    </source>
</evidence>
<evidence type="ECO:0000313" key="3">
    <source>
        <dbReference type="Proteomes" id="UP001562425"/>
    </source>
</evidence>
<feature type="region of interest" description="Disordered" evidence="1">
    <location>
        <begin position="135"/>
        <end position="154"/>
    </location>
</feature>
<protein>
    <submittedName>
        <fullName evidence="2">Uncharacterized protein</fullName>
    </submittedName>
</protein>
<proteinExistence type="predicted"/>
<organism evidence="2 3">
    <name type="scientific">Culex pipiens pipiens</name>
    <name type="common">Northern house mosquito</name>
    <dbReference type="NCBI Taxonomy" id="38569"/>
    <lineage>
        <taxon>Eukaryota</taxon>
        <taxon>Metazoa</taxon>
        <taxon>Ecdysozoa</taxon>
        <taxon>Arthropoda</taxon>
        <taxon>Hexapoda</taxon>
        <taxon>Insecta</taxon>
        <taxon>Pterygota</taxon>
        <taxon>Neoptera</taxon>
        <taxon>Endopterygota</taxon>
        <taxon>Diptera</taxon>
        <taxon>Nematocera</taxon>
        <taxon>Culicoidea</taxon>
        <taxon>Culicidae</taxon>
        <taxon>Culicinae</taxon>
        <taxon>Culicini</taxon>
        <taxon>Culex</taxon>
        <taxon>Culex</taxon>
    </lineage>
</organism>
<dbReference type="AlphaFoldDB" id="A0ABD1DDL1"/>
<keyword evidence="3" id="KW-1185">Reference proteome</keyword>
<accession>A0ABD1DDL1</accession>
<sequence length="450" mass="51230">MTASIVFWGLPPITAPLSNTDQNVPTTSCNRGDYTAKSLIQNSDKGRGIVRTYNDTQLLSKDAKTAITQIVVDEFVDKFGKLTTPELKQRSDELAELFPKEPKFSWYRPTTITDGRGKRLRLGKYPSGSLYYRNNNYKPKHSRPEKAVDSSVDSTAVEEENEDILFTPAAEVELKEIKAWLRHEHDDWEEVKLKWAQTTTYRLNEAYCGRFTLEDLITEYPLLSNPKGHTLVEADFRYKYPGVGDALFKSWGRFRTSIYDFFEADIADAGGKVLVKLLTDGKSSDGVALSDDARDCITIILLVYLLPTLSVTLNQEGKKRWKPSFAESKEAFLVHVTSQAGIETGVDRYRNRCKLNGWPAQPLMIVVGSKLTEITDYLVYLGGSCYRFSTFLKSLEVCYKLFKIYKLSFPAESSGPWALIGHSLFNFEVTERDVHYRQICRIQTHLNNHD</sequence>
<dbReference type="Proteomes" id="UP001562425">
    <property type="component" value="Unassembled WGS sequence"/>
</dbReference>
<reference evidence="2 3" key="1">
    <citation type="submission" date="2024-05" db="EMBL/GenBank/DDBJ databases">
        <title>Culex pipiens pipiens assembly and annotation.</title>
        <authorList>
            <person name="Alout H."/>
            <person name="Durand T."/>
        </authorList>
    </citation>
    <scope>NUCLEOTIDE SEQUENCE [LARGE SCALE GENOMIC DNA]</scope>
    <source>
        <strain evidence="2">HA-2024</strain>
        <tissue evidence="2">Whole body</tissue>
    </source>
</reference>
<dbReference type="EMBL" id="JBEHCU010006161">
    <property type="protein sequence ID" value="KAL1397758.1"/>
    <property type="molecule type" value="Genomic_DNA"/>
</dbReference>
<evidence type="ECO:0000313" key="2">
    <source>
        <dbReference type="EMBL" id="KAL1397758.1"/>
    </source>
</evidence>
<gene>
    <name evidence="2" type="ORF">pipiens_009506</name>
</gene>
<name>A0ABD1DDL1_CULPP</name>
<comment type="caution">
    <text evidence="2">The sequence shown here is derived from an EMBL/GenBank/DDBJ whole genome shotgun (WGS) entry which is preliminary data.</text>
</comment>